<dbReference type="GO" id="GO:0051301">
    <property type="term" value="P:cell division"/>
    <property type="evidence" value="ECO:0007669"/>
    <property type="project" value="UniProtKB-KW"/>
</dbReference>
<reference evidence="3" key="1">
    <citation type="submission" date="2019-07" db="EMBL/GenBank/DDBJ databases">
        <authorList>
            <person name="Wongkuna S."/>
            <person name="Scaria J."/>
        </authorList>
    </citation>
    <scope>NUCLEOTIDE SEQUENCE [LARGE SCALE GENOMIC DNA]</scope>
    <source>
        <strain evidence="3">SW178</strain>
    </source>
</reference>
<dbReference type="Proteomes" id="UP000322025">
    <property type="component" value="Unassembled WGS sequence"/>
</dbReference>
<proteinExistence type="inferred from homology"/>
<dbReference type="Gene3D" id="3.30.1070.10">
    <property type="entry name" value="Cell division topological specificity factor MinE"/>
    <property type="match status" value="1"/>
</dbReference>
<evidence type="ECO:0000313" key="3">
    <source>
        <dbReference type="EMBL" id="KAA8501639.1"/>
    </source>
</evidence>
<dbReference type="GO" id="GO:0032955">
    <property type="term" value="P:regulation of division septum assembly"/>
    <property type="evidence" value="ECO:0007669"/>
    <property type="project" value="InterPro"/>
</dbReference>
<dbReference type="OrthoDB" id="1923340at2"/>
<dbReference type="AlphaFoldDB" id="A0A5M9I1N7"/>
<evidence type="ECO:0000256" key="2">
    <source>
        <dbReference type="ARBA" id="ARBA00025265"/>
    </source>
</evidence>
<dbReference type="InterPro" id="IPR005527">
    <property type="entry name" value="MinE"/>
</dbReference>
<sequence length="69" mass="8037">MSVHSVFVAKERLKNLLIADRMQCTPDAADRLTKDLYLTVSKYMEITPEYFDIEITRSDIHIKYAGENK</sequence>
<gene>
    <name evidence="3" type="ORF">FNY66_07135</name>
</gene>
<evidence type="ECO:0000256" key="1">
    <source>
        <dbReference type="ARBA" id="ARBA00008168"/>
    </source>
</evidence>
<protein>
    <submittedName>
        <fullName evidence="3">Cell division topological specificity factor MinE</fullName>
    </submittedName>
</protein>
<comment type="function">
    <text evidence="2">Prevents the cell division inhibition by proteins MinC and MinD at internal division sites while permitting inhibition at polar sites. This ensures cell division at the proper site by restricting the formation of a division septum at the midpoint of the long axis of the cell.</text>
</comment>
<comment type="similarity">
    <text evidence="1">Belongs to the MinE family.</text>
</comment>
<keyword evidence="4" id="KW-1185">Reference proteome</keyword>
<accession>A0A5M9I1N7</accession>
<name>A0A5M9I1N7_9FIRM</name>
<dbReference type="Pfam" id="PF03776">
    <property type="entry name" value="MinE"/>
    <property type="match status" value="1"/>
</dbReference>
<organism evidence="3 4">
    <name type="scientific">Mediterraneibacter catenae</name>
    <dbReference type="NCBI Taxonomy" id="2594882"/>
    <lineage>
        <taxon>Bacteria</taxon>
        <taxon>Bacillati</taxon>
        <taxon>Bacillota</taxon>
        <taxon>Clostridia</taxon>
        <taxon>Lachnospirales</taxon>
        <taxon>Lachnospiraceae</taxon>
        <taxon>Mediterraneibacter</taxon>
    </lineage>
</organism>
<dbReference type="EMBL" id="VMSO01000007">
    <property type="protein sequence ID" value="KAA8501639.1"/>
    <property type="molecule type" value="Genomic_DNA"/>
</dbReference>
<comment type="caution">
    <text evidence="3">The sequence shown here is derived from an EMBL/GenBank/DDBJ whole genome shotgun (WGS) entry which is preliminary data.</text>
</comment>
<dbReference type="RefSeq" id="WP_150310700.1">
    <property type="nucleotide sequence ID" value="NZ_VMSO01000007.1"/>
</dbReference>
<keyword evidence="3" id="KW-0131">Cell cycle</keyword>
<keyword evidence="3" id="KW-0132">Cell division</keyword>
<evidence type="ECO:0000313" key="4">
    <source>
        <dbReference type="Proteomes" id="UP000322025"/>
    </source>
</evidence>
<dbReference type="InterPro" id="IPR036707">
    <property type="entry name" value="MinE_sf"/>
</dbReference>